<feature type="transmembrane region" description="Helical" evidence="6">
    <location>
        <begin position="6"/>
        <end position="29"/>
    </location>
</feature>
<dbReference type="PIRSF" id="PIRSF006324">
    <property type="entry name" value="LeuE"/>
    <property type="match status" value="1"/>
</dbReference>
<accession>A0ABV2AYA7</accession>
<keyword evidence="8" id="KW-1185">Reference proteome</keyword>
<comment type="subcellular location">
    <subcellularLocation>
        <location evidence="1">Cell membrane</location>
        <topology evidence="1">Multi-pass membrane protein</topology>
    </subcellularLocation>
</comment>
<gene>
    <name evidence="7" type="ORF">SADO_02575</name>
</gene>
<reference evidence="7 8" key="1">
    <citation type="submission" date="2013-03" db="EMBL/GenBank/DDBJ databases">
        <title>Salinisphaera dokdonensis CL-ES53 Genome Sequencing.</title>
        <authorList>
            <person name="Li C."/>
            <person name="Lai Q."/>
            <person name="Shao Z."/>
        </authorList>
    </citation>
    <scope>NUCLEOTIDE SEQUENCE [LARGE SCALE GENOMIC DNA]</scope>
    <source>
        <strain evidence="7 8">CL-ES53</strain>
    </source>
</reference>
<evidence type="ECO:0000256" key="3">
    <source>
        <dbReference type="ARBA" id="ARBA00022692"/>
    </source>
</evidence>
<sequence>MDISSALISFSLAAGLMTLTPGIDTALVLRTAAVENARNALFAAFGVVIGVLAWGLLAALGLGAVLAVSEIAYRILQFAGAAYLIWLGGRMLYAATRGARTDWNDSHTLQAQAQNDETGLRWFFRGLTTNLLNPKVGVFYVSFLPQFMPADVNVVAFSALLAAIHAALSLIWFILLTLATRPFARALARPSTTRALDGITGSVLVGFGLRLALSPQAH</sequence>
<keyword evidence="2" id="KW-1003">Cell membrane</keyword>
<dbReference type="InterPro" id="IPR001123">
    <property type="entry name" value="LeuE-type"/>
</dbReference>
<keyword evidence="4 6" id="KW-1133">Transmembrane helix</keyword>
<name>A0ABV2AYA7_9GAMM</name>
<keyword evidence="5 6" id="KW-0472">Membrane</keyword>
<dbReference type="RefSeq" id="WP_353108970.1">
    <property type="nucleotide sequence ID" value="NZ_APND01000001.1"/>
</dbReference>
<feature type="transmembrane region" description="Helical" evidence="6">
    <location>
        <begin position="71"/>
        <end position="93"/>
    </location>
</feature>
<evidence type="ECO:0000313" key="8">
    <source>
        <dbReference type="Proteomes" id="UP001460888"/>
    </source>
</evidence>
<protein>
    <submittedName>
        <fullName evidence="7">Lysine exporter protein LysE/YggA</fullName>
    </submittedName>
</protein>
<evidence type="ECO:0000256" key="4">
    <source>
        <dbReference type="ARBA" id="ARBA00022989"/>
    </source>
</evidence>
<comment type="caution">
    <text evidence="7">The sequence shown here is derived from an EMBL/GenBank/DDBJ whole genome shotgun (WGS) entry which is preliminary data.</text>
</comment>
<dbReference type="Pfam" id="PF01810">
    <property type="entry name" value="LysE"/>
    <property type="match status" value="1"/>
</dbReference>
<feature type="transmembrane region" description="Helical" evidence="6">
    <location>
        <begin position="41"/>
        <end position="65"/>
    </location>
</feature>
<evidence type="ECO:0000256" key="5">
    <source>
        <dbReference type="ARBA" id="ARBA00023136"/>
    </source>
</evidence>
<proteinExistence type="predicted"/>
<keyword evidence="3 6" id="KW-0812">Transmembrane</keyword>
<evidence type="ECO:0000256" key="6">
    <source>
        <dbReference type="SAM" id="Phobius"/>
    </source>
</evidence>
<dbReference type="EMBL" id="APND01000001">
    <property type="protein sequence ID" value="MES1928104.1"/>
    <property type="molecule type" value="Genomic_DNA"/>
</dbReference>
<dbReference type="PANTHER" id="PTHR30086">
    <property type="entry name" value="ARGININE EXPORTER PROTEIN ARGO"/>
    <property type="match status" value="1"/>
</dbReference>
<organism evidence="7 8">
    <name type="scientific">Salinisphaera dokdonensis CL-ES53</name>
    <dbReference type="NCBI Taxonomy" id="1304272"/>
    <lineage>
        <taxon>Bacteria</taxon>
        <taxon>Pseudomonadati</taxon>
        <taxon>Pseudomonadota</taxon>
        <taxon>Gammaproteobacteria</taxon>
        <taxon>Salinisphaerales</taxon>
        <taxon>Salinisphaeraceae</taxon>
        <taxon>Salinisphaera</taxon>
    </lineage>
</organism>
<feature type="transmembrane region" description="Helical" evidence="6">
    <location>
        <begin position="154"/>
        <end position="175"/>
    </location>
</feature>
<dbReference type="PANTHER" id="PTHR30086:SF20">
    <property type="entry name" value="ARGININE EXPORTER PROTEIN ARGO-RELATED"/>
    <property type="match status" value="1"/>
</dbReference>
<evidence type="ECO:0000313" key="7">
    <source>
        <dbReference type="EMBL" id="MES1928104.1"/>
    </source>
</evidence>
<evidence type="ECO:0000256" key="2">
    <source>
        <dbReference type="ARBA" id="ARBA00022475"/>
    </source>
</evidence>
<dbReference type="Proteomes" id="UP001460888">
    <property type="component" value="Unassembled WGS sequence"/>
</dbReference>
<evidence type="ECO:0000256" key="1">
    <source>
        <dbReference type="ARBA" id="ARBA00004651"/>
    </source>
</evidence>